<feature type="compositionally biased region" description="Polar residues" evidence="7">
    <location>
        <begin position="347"/>
        <end position="362"/>
    </location>
</feature>
<dbReference type="SMART" id="SM00387">
    <property type="entry name" value="HATPase_c"/>
    <property type="match status" value="1"/>
</dbReference>
<keyword evidence="5 10" id="KW-0418">Kinase</keyword>
<feature type="domain" description="Histidine kinase/HSP90-like ATPase" evidence="9">
    <location>
        <begin position="183"/>
        <end position="297"/>
    </location>
</feature>
<feature type="coiled-coil region" evidence="6">
    <location>
        <begin position="45"/>
        <end position="109"/>
    </location>
</feature>
<keyword evidence="6" id="KW-0175">Coiled coil</keyword>
<name>A0A1I4DET0_9ACTN</name>
<keyword evidence="8" id="KW-0812">Transmembrane</keyword>
<keyword evidence="4" id="KW-0808">Transferase</keyword>
<dbReference type="Gene3D" id="3.30.565.10">
    <property type="entry name" value="Histidine kinase-like ATPase, C-terminal domain"/>
    <property type="match status" value="1"/>
</dbReference>
<evidence type="ECO:0000256" key="1">
    <source>
        <dbReference type="ARBA" id="ARBA00000085"/>
    </source>
</evidence>
<evidence type="ECO:0000256" key="5">
    <source>
        <dbReference type="ARBA" id="ARBA00022777"/>
    </source>
</evidence>
<dbReference type="Pfam" id="PF02518">
    <property type="entry name" value="HATPase_c"/>
    <property type="match status" value="1"/>
</dbReference>
<evidence type="ECO:0000256" key="8">
    <source>
        <dbReference type="SAM" id="Phobius"/>
    </source>
</evidence>
<dbReference type="GO" id="GO:0004673">
    <property type="term" value="F:protein histidine kinase activity"/>
    <property type="evidence" value="ECO:0007669"/>
    <property type="project" value="UniProtKB-EC"/>
</dbReference>
<reference evidence="11" key="1">
    <citation type="submission" date="2016-10" db="EMBL/GenBank/DDBJ databases">
        <authorList>
            <person name="Varghese N."/>
            <person name="Submissions S."/>
        </authorList>
    </citation>
    <scope>NUCLEOTIDE SEQUENCE [LARGE SCALE GENOMIC DNA]</scope>
    <source>
        <strain evidence="11">PL19</strain>
    </source>
</reference>
<feature type="compositionally biased region" description="Polar residues" evidence="7">
    <location>
        <begin position="315"/>
        <end position="328"/>
    </location>
</feature>
<feature type="transmembrane region" description="Helical" evidence="8">
    <location>
        <begin position="6"/>
        <end position="26"/>
    </location>
</feature>
<comment type="catalytic activity">
    <reaction evidence="1">
        <text>ATP + protein L-histidine = ADP + protein N-phospho-L-histidine.</text>
        <dbReference type="EC" id="2.7.13.3"/>
    </reaction>
</comment>
<feature type="region of interest" description="Disordered" evidence="7">
    <location>
        <begin position="300"/>
        <end position="391"/>
    </location>
</feature>
<keyword evidence="8" id="KW-1133">Transmembrane helix</keyword>
<sequence length="391" mass="42249">MAHYFTDPVFWVLAAVALVATAVLLLSRRRARKLVSDLTLRNNRIGELERDLAETRKRLAGAEENAEEAAREVREITDGKISAVLKSAMQTLRLLAGEQQLMLDRLEQEYGGHKILQSLLEVDRANAQFARRALGITILCGGFPGRRREPASVHDVIRSAQGQIGPFDRVQIRSQSNFAIVPAAVDGVALAVAELLANAASYSRPESTIEVNLQPVHQGLCIVIDDAGPGLSPERKQKAAELFSGEYRPGLSELGNPPQFGFPVVAELARRFGFAVDVSTTSPFGGARAIVRVPEGLLTTEYTERRSTPDMAATPRNTPAAQNSSGDRTANGLPKRGERKAPIALVHTTSPEAGRQPGQNVESAAARMAALQRGTRTGRQLPVTNQEGQDS</sequence>
<dbReference type="AlphaFoldDB" id="A0A1I4DET0"/>
<evidence type="ECO:0000313" key="10">
    <source>
        <dbReference type="EMBL" id="SFK91635.1"/>
    </source>
</evidence>
<evidence type="ECO:0000256" key="3">
    <source>
        <dbReference type="ARBA" id="ARBA00022553"/>
    </source>
</evidence>
<keyword evidence="3" id="KW-0597">Phosphoprotein</keyword>
<evidence type="ECO:0000313" key="11">
    <source>
        <dbReference type="Proteomes" id="UP000198928"/>
    </source>
</evidence>
<proteinExistence type="predicted"/>
<gene>
    <name evidence="10" type="ORF">SAMN05192584_11072</name>
</gene>
<dbReference type="InterPro" id="IPR036890">
    <property type="entry name" value="HATPase_C_sf"/>
</dbReference>
<dbReference type="GO" id="GO:0000160">
    <property type="term" value="P:phosphorelay signal transduction system"/>
    <property type="evidence" value="ECO:0007669"/>
    <property type="project" value="TreeGrafter"/>
</dbReference>
<dbReference type="SUPFAM" id="SSF55874">
    <property type="entry name" value="ATPase domain of HSP90 chaperone/DNA topoisomerase II/histidine kinase"/>
    <property type="match status" value="1"/>
</dbReference>
<accession>A0A1I4DET0</accession>
<organism evidence="10 11">
    <name type="scientific">Streptomyces pini</name>
    <dbReference type="NCBI Taxonomy" id="1520580"/>
    <lineage>
        <taxon>Bacteria</taxon>
        <taxon>Bacillati</taxon>
        <taxon>Actinomycetota</taxon>
        <taxon>Actinomycetes</taxon>
        <taxon>Kitasatosporales</taxon>
        <taxon>Streptomycetaceae</taxon>
        <taxon>Streptomyces</taxon>
    </lineage>
</organism>
<evidence type="ECO:0000256" key="4">
    <source>
        <dbReference type="ARBA" id="ARBA00022679"/>
    </source>
</evidence>
<evidence type="ECO:0000256" key="6">
    <source>
        <dbReference type="SAM" id="Coils"/>
    </source>
</evidence>
<keyword evidence="8" id="KW-0472">Membrane</keyword>
<keyword evidence="11" id="KW-1185">Reference proteome</keyword>
<protein>
    <recommendedName>
        <fullName evidence="2">histidine kinase</fullName>
        <ecNumber evidence="2">2.7.13.3</ecNumber>
    </recommendedName>
</protein>
<dbReference type="EC" id="2.7.13.3" evidence="2"/>
<feature type="compositionally biased region" description="Polar residues" evidence="7">
    <location>
        <begin position="374"/>
        <end position="391"/>
    </location>
</feature>
<evidence type="ECO:0000256" key="2">
    <source>
        <dbReference type="ARBA" id="ARBA00012438"/>
    </source>
</evidence>
<dbReference type="InterPro" id="IPR003594">
    <property type="entry name" value="HATPase_dom"/>
</dbReference>
<dbReference type="GO" id="GO:0005886">
    <property type="term" value="C:plasma membrane"/>
    <property type="evidence" value="ECO:0007669"/>
    <property type="project" value="TreeGrafter"/>
</dbReference>
<dbReference type="InterPro" id="IPR050428">
    <property type="entry name" value="TCS_sensor_his_kinase"/>
</dbReference>
<dbReference type="Proteomes" id="UP000198928">
    <property type="component" value="Unassembled WGS sequence"/>
</dbReference>
<evidence type="ECO:0000259" key="9">
    <source>
        <dbReference type="SMART" id="SM00387"/>
    </source>
</evidence>
<dbReference type="RefSeq" id="WP_093850317.1">
    <property type="nucleotide sequence ID" value="NZ_FOSG01000010.1"/>
</dbReference>
<dbReference type="EMBL" id="FOSG01000010">
    <property type="protein sequence ID" value="SFK91635.1"/>
    <property type="molecule type" value="Genomic_DNA"/>
</dbReference>
<dbReference type="PANTHER" id="PTHR45436">
    <property type="entry name" value="SENSOR HISTIDINE KINASE YKOH"/>
    <property type="match status" value="1"/>
</dbReference>
<dbReference type="OrthoDB" id="3357461at2"/>
<dbReference type="PANTHER" id="PTHR45436:SF5">
    <property type="entry name" value="SENSOR HISTIDINE KINASE TRCS"/>
    <property type="match status" value="1"/>
</dbReference>
<evidence type="ECO:0000256" key="7">
    <source>
        <dbReference type="SAM" id="MobiDB-lite"/>
    </source>
</evidence>